<dbReference type="EMBL" id="GU580941">
    <property type="protein sequence ID" value="ADD80957.1"/>
    <property type="molecule type" value="Genomic_DNA"/>
</dbReference>
<dbReference type="OrthoDB" id="35533at10239"/>
<dbReference type="Proteomes" id="UP000002347">
    <property type="component" value="Segment"/>
</dbReference>
<sequence>MTKLEMLKLAVSSIVGVGTSKIVKSIIANNVELDTPVDQVTVTAGSFVIGAMVADASKDYTDAKIDEIAEAFRSFRETVQN</sequence>
<dbReference type="RefSeq" id="YP_009017680.1">
    <property type="nucleotide sequence ID" value="NC_023735.1"/>
</dbReference>
<name>D4P7H7_9CAUD</name>
<gene>
    <name evidence="1" type="ORF">Pepy6gene066</name>
</gene>
<evidence type="ECO:0000313" key="1">
    <source>
        <dbReference type="EMBL" id="ADD80957.1"/>
    </source>
</evidence>
<dbReference type="GeneID" id="18565643"/>
<dbReference type="KEGG" id="vg:18565643"/>
<organism evidence="1 2">
    <name type="scientific">Rhodococcus phage ReqiPepy6</name>
    <dbReference type="NCBI Taxonomy" id="691965"/>
    <lineage>
        <taxon>Viruses</taxon>
        <taxon>Duplodnaviria</taxon>
        <taxon>Heunggongvirae</taxon>
        <taxon>Uroviricota</taxon>
        <taxon>Caudoviricetes</taxon>
        <taxon>Pepyhexavirus</taxon>
        <taxon>Pepyhexavirus pepy6</taxon>
    </lineage>
</organism>
<keyword evidence="2" id="KW-1185">Reference proteome</keyword>
<evidence type="ECO:0000313" key="2">
    <source>
        <dbReference type="Proteomes" id="UP000002347"/>
    </source>
</evidence>
<reference evidence="1 2" key="1">
    <citation type="journal article" date="2011" name="Appl. Environ. Microbiol.">
        <title>Genomic and functional analyses of Rhodococcus equi phages ReqiPepy6, ReqiPoco6, ReqiPine5, and ReqiDocB7.</title>
        <authorList>
            <person name="Summer E.J."/>
            <person name="Liu M."/>
            <person name="Gill J.J."/>
            <person name="Grant M."/>
            <person name="Chan-Cortes T.N."/>
            <person name="Ferguson L."/>
            <person name="Janes C."/>
            <person name="Lange K."/>
            <person name="Bertoli M."/>
            <person name="Moore C."/>
            <person name="Orchard R.C."/>
            <person name="Cohen N."/>
            <person name="Young R."/>
        </authorList>
    </citation>
    <scope>NUCLEOTIDE SEQUENCE [LARGE SCALE GENOMIC DNA]</scope>
</reference>
<accession>D4P7H7</accession>
<proteinExistence type="predicted"/>
<protein>
    <submittedName>
        <fullName evidence="1">Gp066</fullName>
    </submittedName>
</protein>